<dbReference type="InterPro" id="IPR051011">
    <property type="entry name" value="Metal_resp_trans_reg"/>
</dbReference>
<evidence type="ECO:0000259" key="6">
    <source>
        <dbReference type="SMART" id="SM00418"/>
    </source>
</evidence>
<dbReference type="InterPro" id="IPR001845">
    <property type="entry name" value="HTH_ArsR_DNA-bd_dom"/>
</dbReference>
<keyword evidence="1" id="KW-0805">Transcription regulation</keyword>
<evidence type="ECO:0000256" key="3">
    <source>
        <dbReference type="ARBA" id="ARBA00023163"/>
    </source>
</evidence>
<comment type="caution">
    <text evidence="7">The sequence shown here is derived from an EMBL/GenBank/DDBJ whole genome shotgun (WGS) entry which is preliminary data.</text>
</comment>
<keyword evidence="5" id="KW-0812">Transmembrane</keyword>
<evidence type="ECO:0000313" key="7">
    <source>
        <dbReference type="EMBL" id="OYR57798.1"/>
    </source>
</evidence>
<evidence type="ECO:0000256" key="2">
    <source>
        <dbReference type="ARBA" id="ARBA00023125"/>
    </source>
</evidence>
<keyword evidence="2" id="KW-0238">DNA-binding</keyword>
<dbReference type="InterPro" id="IPR036390">
    <property type="entry name" value="WH_DNA-bd_sf"/>
</dbReference>
<name>A0A256IMJ5_9EURY</name>
<dbReference type="InterPro" id="IPR011991">
    <property type="entry name" value="ArsR-like_HTH"/>
</dbReference>
<feature type="region of interest" description="Disordered" evidence="4">
    <location>
        <begin position="157"/>
        <end position="194"/>
    </location>
</feature>
<keyword evidence="3" id="KW-0804">Transcription</keyword>
<evidence type="ECO:0000256" key="1">
    <source>
        <dbReference type="ARBA" id="ARBA00023015"/>
    </source>
</evidence>
<dbReference type="Pfam" id="PF12840">
    <property type="entry name" value="HTH_20"/>
    <property type="match status" value="1"/>
</dbReference>
<dbReference type="PANTHER" id="PTHR43132">
    <property type="entry name" value="ARSENICAL RESISTANCE OPERON REPRESSOR ARSR-RELATED"/>
    <property type="match status" value="1"/>
</dbReference>
<dbReference type="PANTHER" id="PTHR43132:SF2">
    <property type="entry name" value="ARSENICAL RESISTANCE OPERON REPRESSOR ARSR-RELATED"/>
    <property type="match status" value="1"/>
</dbReference>
<feature type="compositionally biased region" description="Gly residues" evidence="4">
    <location>
        <begin position="161"/>
        <end position="175"/>
    </location>
</feature>
<protein>
    <submittedName>
        <fullName evidence="7">Transcriptional regulator</fullName>
    </submittedName>
</protein>
<dbReference type="AlphaFoldDB" id="A0A256IMJ5"/>
<keyword evidence="8" id="KW-1185">Reference proteome</keyword>
<keyword evidence="5" id="KW-1133">Transmembrane helix</keyword>
<keyword evidence="5" id="KW-0472">Membrane</keyword>
<sequence>MSRLLPSLPDAEPDDREPRVVGVDDDEADELLAALGSETARNVLSTLHEEPATTSEIADELDTSLQNVQYHLSKLTDAEVVDVIDTTYSEKGREMNVYAPADEPLVLFAGSEEQSSGIRTALKRLLGGYALLGLAAFAVQRLAAAVTPDAATAERYTASGGDAGTGGGNGGGGDVGIATEGSDAPSTEPTVDAEASDGVIDVVVDAATDLLVDPAAALGEPGIVFFLGAALVFSIAWLYWYRRDRAAA</sequence>
<accession>A0A256IMJ5</accession>
<dbReference type="InterPro" id="IPR036388">
    <property type="entry name" value="WH-like_DNA-bd_sf"/>
</dbReference>
<feature type="domain" description="HTH arsR-type" evidence="6">
    <location>
        <begin position="30"/>
        <end position="114"/>
    </location>
</feature>
<dbReference type="OrthoDB" id="11368at2157"/>
<dbReference type="EMBL" id="NHPJ01000056">
    <property type="protein sequence ID" value="OYR57798.1"/>
    <property type="molecule type" value="Genomic_DNA"/>
</dbReference>
<dbReference type="Proteomes" id="UP000216308">
    <property type="component" value="Unassembled WGS sequence"/>
</dbReference>
<dbReference type="Gene3D" id="1.10.10.10">
    <property type="entry name" value="Winged helix-like DNA-binding domain superfamily/Winged helix DNA-binding domain"/>
    <property type="match status" value="1"/>
</dbReference>
<proteinExistence type="predicted"/>
<dbReference type="InterPro" id="IPR056525">
    <property type="entry name" value="HVO_1552_C"/>
</dbReference>
<feature type="transmembrane region" description="Helical" evidence="5">
    <location>
        <begin position="223"/>
        <end position="241"/>
    </location>
</feature>
<dbReference type="SMART" id="SM00418">
    <property type="entry name" value="HTH_ARSR"/>
    <property type="match status" value="1"/>
</dbReference>
<dbReference type="SUPFAM" id="SSF46785">
    <property type="entry name" value="Winged helix' DNA-binding domain"/>
    <property type="match status" value="1"/>
</dbReference>
<dbReference type="RefSeq" id="WP_094530667.1">
    <property type="nucleotide sequence ID" value="NZ_NHPJ01000056.1"/>
</dbReference>
<evidence type="ECO:0000256" key="5">
    <source>
        <dbReference type="SAM" id="Phobius"/>
    </source>
</evidence>
<dbReference type="GO" id="GO:0003700">
    <property type="term" value="F:DNA-binding transcription factor activity"/>
    <property type="evidence" value="ECO:0007669"/>
    <property type="project" value="InterPro"/>
</dbReference>
<organism evidence="7 8">
    <name type="scientific">Halorubrum halodurans</name>
    <dbReference type="NCBI Taxonomy" id="1383851"/>
    <lineage>
        <taxon>Archaea</taxon>
        <taxon>Methanobacteriati</taxon>
        <taxon>Methanobacteriota</taxon>
        <taxon>Stenosarchaea group</taxon>
        <taxon>Halobacteria</taxon>
        <taxon>Halobacteriales</taxon>
        <taxon>Haloferacaceae</taxon>
        <taxon>Halorubrum</taxon>
    </lineage>
</organism>
<evidence type="ECO:0000313" key="8">
    <source>
        <dbReference type="Proteomes" id="UP000216308"/>
    </source>
</evidence>
<gene>
    <name evidence="7" type="ORF">DJ70_04840</name>
</gene>
<dbReference type="Pfam" id="PF24267">
    <property type="entry name" value="HVO_1552_C"/>
    <property type="match status" value="1"/>
</dbReference>
<dbReference type="GO" id="GO:0003677">
    <property type="term" value="F:DNA binding"/>
    <property type="evidence" value="ECO:0007669"/>
    <property type="project" value="UniProtKB-KW"/>
</dbReference>
<feature type="region of interest" description="Disordered" evidence="4">
    <location>
        <begin position="1"/>
        <end position="20"/>
    </location>
</feature>
<evidence type="ECO:0000256" key="4">
    <source>
        <dbReference type="SAM" id="MobiDB-lite"/>
    </source>
</evidence>
<dbReference type="CDD" id="cd00090">
    <property type="entry name" value="HTH_ARSR"/>
    <property type="match status" value="1"/>
</dbReference>
<reference evidence="7 8" key="1">
    <citation type="journal article" date="2014" name="Front. Microbiol.">
        <title>Population and genomic analysis of the genus Halorubrum.</title>
        <authorList>
            <person name="Fullmer M.S."/>
            <person name="Soucy S.M."/>
            <person name="Swithers K.S."/>
            <person name="Makkay A.M."/>
            <person name="Wheeler R."/>
            <person name="Ventosa A."/>
            <person name="Gogarten J.P."/>
            <person name="Papke R.T."/>
        </authorList>
    </citation>
    <scope>NUCLEOTIDE SEQUENCE [LARGE SCALE GENOMIC DNA]</scope>
    <source>
        <strain evidence="7 8">Cb34</strain>
    </source>
</reference>